<evidence type="ECO:0000313" key="8">
    <source>
        <dbReference type="Proteomes" id="UP000030693"/>
    </source>
</evidence>
<dbReference type="PANTHER" id="PTHR14456">
    <property type="entry name" value="INOSITOL POLYPHOSPHATE KINASE 1"/>
    <property type="match status" value="1"/>
</dbReference>
<dbReference type="GeneID" id="20525020"/>
<proteinExistence type="predicted"/>
<evidence type="ECO:0000256" key="6">
    <source>
        <dbReference type="RuleBase" id="RU364126"/>
    </source>
</evidence>
<protein>
    <recommendedName>
        <fullName evidence="1 6">Inositol-pentakisphosphate 2-kinase</fullName>
        <ecNumber evidence="1 6">2.7.1.158</ecNumber>
    </recommendedName>
</protein>
<sequence>MPGGAPGPASAPSDLPPAHLWRYVGEGAAHVALAFTASPDVGPFASFAGKVLRLPKRAADHPGSANPGQEARDLQKLAFVGEIIAPLIGAQYIQQSVPIRTTPEFRRQVAAAIRPLRPAARLSGSTLPPGINPLELPGDDDPDLGPCGLSSVTMATLYDDLTLLPDSCCPGGGSTLAFEVKPKWGFMPASPFVASAAAGTLSASVLEEPAPIREQRRLLKSRVCRGCMHRNLKAKAGPGPDLPGEGLGDYCGTDLFSGNEAHIHATLLDIARAPRNNLRLFIDGDQRPLGDLDSAELDTGLDLAAALGIVARILAFRQDSNAMAHHPCDLMFRLAQAQFLTDVIDIEGALELCPELFERTIGALMSLAPAQPSAPFDLSRLSQPLPVLKAPLCGQDLDSLAAALALPALAKEGDSGQAHSMAEWRRDVLEDITHLLLADTLAGAPSPVAVDFARSLTVADLLGDRIRYLRKLTCAATLKDCSVYVTFQVRCCSAPRSGAEESPPCTGASSGVLPLPDGREVVWRVQVADLDFKSLVARSARWLSLDHLIARRYGEANPAVLERARHLAKQPRCLWSRV</sequence>
<accession>A0A058ZGV2</accession>
<comment type="catalytic activity">
    <reaction evidence="6">
        <text>1D-myo-inositol 1,3,4,5,6-pentakisphosphate + ATP = 1D-myo-inositol hexakisphosphate + ADP + H(+)</text>
        <dbReference type="Rhea" id="RHEA:20313"/>
        <dbReference type="ChEBI" id="CHEBI:15378"/>
        <dbReference type="ChEBI" id="CHEBI:30616"/>
        <dbReference type="ChEBI" id="CHEBI:57733"/>
        <dbReference type="ChEBI" id="CHEBI:58130"/>
        <dbReference type="ChEBI" id="CHEBI:456216"/>
        <dbReference type="EC" id="2.7.1.158"/>
    </reaction>
</comment>
<dbReference type="RefSeq" id="XP_009492418.1">
    <property type="nucleotide sequence ID" value="XM_009494143.1"/>
</dbReference>
<gene>
    <name evidence="7" type="ORF">H696_00295</name>
</gene>
<dbReference type="InterPro" id="IPR043001">
    <property type="entry name" value="IP5_2-K_N_lobe"/>
</dbReference>
<keyword evidence="3 6" id="KW-0547">Nucleotide-binding</keyword>
<dbReference type="InterPro" id="IPR009286">
    <property type="entry name" value="Ins_P5_2-kin"/>
</dbReference>
<keyword evidence="5 6" id="KW-0067">ATP-binding</keyword>
<dbReference type="Gene3D" id="3.30.200.110">
    <property type="entry name" value="Inositol-pentakisphosphate 2-kinase, N-lobe"/>
    <property type="match status" value="1"/>
</dbReference>
<dbReference type="GO" id="GO:0005634">
    <property type="term" value="C:nucleus"/>
    <property type="evidence" value="ECO:0007669"/>
    <property type="project" value="TreeGrafter"/>
</dbReference>
<comment type="function">
    <text evidence="6">Phosphorylates Ins(1,3,4,5,6)P5 at position 2 to form Ins(1,2,3,4,5,6)P6 (InsP6 or phytate).</text>
</comment>
<keyword evidence="8" id="KW-1185">Reference proteome</keyword>
<dbReference type="Proteomes" id="UP000030693">
    <property type="component" value="Unassembled WGS sequence"/>
</dbReference>
<dbReference type="STRING" id="691883.A0A058ZGV2"/>
<dbReference type="EC" id="2.7.1.158" evidence="1 6"/>
<comment type="domain">
    <text evidence="6">The EXKPK motif is conserved in inositol-pentakisphosphate 2-kinases of both family 1 and 2.</text>
</comment>
<evidence type="ECO:0000256" key="4">
    <source>
        <dbReference type="ARBA" id="ARBA00022777"/>
    </source>
</evidence>
<keyword evidence="2 6" id="KW-0808">Transferase</keyword>
<dbReference type="Pfam" id="PF06090">
    <property type="entry name" value="Ins_P5_2-kin"/>
    <property type="match status" value="1"/>
</dbReference>
<keyword evidence="4 6" id="KW-0418">Kinase</keyword>
<dbReference type="GO" id="GO:0032958">
    <property type="term" value="P:inositol phosphate biosynthetic process"/>
    <property type="evidence" value="ECO:0007669"/>
    <property type="project" value="TreeGrafter"/>
</dbReference>
<dbReference type="EMBL" id="KB932201">
    <property type="protein sequence ID" value="KCV72717.1"/>
    <property type="molecule type" value="Genomic_DNA"/>
</dbReference>
<dbReference type="PANTHER" id="PTHR14456:SF2">
    <property type="entry name" value="INOSITOL-PENTAKISPHOSPHATE 2-KINASE"/>
    <property type="match status" value="1"/>
</dbReference>
<evidence type="ECO:0000256" key="2">
    <source>
        <dbReference type="ARBA" id="ARBA00022679"/>
    </source>
</evidence>
<organism evidence="7">
    <name type="scientific">Fonticula alba</name>
    <name type="common">Slime mold</name>
    <dbReference type="NCBI Taxonomy" id="691883"/>
    <lineage>
        <taxon>Eukaryota</taxon>
        <taxon>Rotosphaerida</taxon>
        <taxon>Fonticulaceae</taxon>
        <taxon>Fonticula</taxon>
    </lineage>
</organism>
<name>A0A058ZGV2_FONAL</name>
<dbReference type="GO" id="GO:0035299">
    <property type="term" value="F:inositol-1,3,4,5,6-pentakisphosphate 2-kinase activity"/>
    <property type="evidence" value="ECO:0007669"/>
    <property type="project" value="UniProtKB-EC"/>
</dbReference>
<evidence type="ECO:0000256" key="5">
    <source>
        <dbReference type="ARBA" id="ARBA00022840"/>
    </source>
</evidence>
<dbReference type="AlphaFoldDB" id="A0A058ZGV2"/>
<evidence type="ECO:0000313" key="7">
    <source>
        <dbReference type="EMBL" id="KCV72717.1"/>
    </source>
</evidence>
<evidence type="ECO:0000256" key="3">
    <source>
        <dbReference type="ARBA" id="ARBA00022741"/>
    </source>
</evidence>
<dbReference type="eggNOG" id="KOG4749">
    <property type="taxonomic scope" value="Eukaryota"/>
</dbReference>
<dbReference type="OrthoDB" id="272370at2759"/>
<dbReference type="GO" id="GO:0005524">
    <property type="term" value="F:ATP binding"/>
    <property type="evidence" value="ECO:0007669"/>
    <property type="project" value="UniProtKB-KW"/>
</dbReference>
<reference evidence="7" key="1">
    <citation type="submission" date="2013-04" db="EMBL/GenBank/DDBJ databases">
        <title>The Genome Sequence of Fonticula alba ATCC 38817.</title>
        <authorList>
            <consortium name="The Broad Institute Genomics Platform"/>
            <person name="Russ C."/>
            <person name="Cuomo C."/>
            <person name="Burger G."/>
            <person name="Gray M.W."/>
            <person name="Holland P.W.H."/>
            <person name="King N."/>
            <person name="Lang F.B.F."/>
            <person name="Roger A.J."/>
            <person name="Ruiz-Trillo I."/>
            <person name="Brown M."/>
            <person name="Walker B."/>
            <person name="Young S."/>
            <person name="Zeng Q."/>
            <person name="Gargeya S."/>
            <person name="Fitzgerald M."/>
            <person name="Haas B."/>
            <person name="Abouelleil A."/>
            <person name="Allen A.W."/>
            <person name="Alvarado L."/>
            <person name="Arachchi H.M."/>
            <person name="Berlin A.M."/>
            <person name="Chapman S.B."/>
            <person name="Gainer-Dewar J."/>
            <person name="Goldberg J."/>
            <person name="Griggs A."/>
            <person name="Gujja S."/>
            <person name="Hansen M."/>
            <person name="Howarth C."/>
            <person name="Imamovic A."/>
            <person name="Ireland A."/>
            <person name="Larimer J."/>
            <person name="McCowan C."/>
            <person name="Murphy C."/>
            <person name="Pearson M."/>
            <person name="Poon T.W."/>
            <person name="Priest M."/>
            <person name="Roberts A."/>
            <person name="Saif S."/>
            <person name="Shea T."/>
            <person name="Sisk P."/>
            <person name="Sykes S."/>
            <person name="Wortman J."/>
            <person name="Nusbaum C."/>
            <person name="Birren B."/>
        </authorList>
    </citation>
    <scope>NUCLEOTIDE SEQUENCE [LARGE SCALE GENOMIC DNA]</scope>
    <source>
        <strain evidence="7">ATCC 38817</strain>
    </source>
</reference>
<evidence type="ECO:0000256" key="1">
    <source>
        <dbReference type="ARBA" id="ARBA00012023"/>
    </source>
</evidence>